<protein>
    <submittedName>
        <fullName evidence="3">DNA-binding protein</fullName>
    </submittedName>
</protein>
<organism evidence="3 4">
    <name type="scientific">Herbiconiux daphne</name>
    <dbReference type="NCBI Taxonomy" id="2970914"/>
    <lineage>
        <taxon>Bacteria</taxon>
        <taxon>Bacillati</taxon>
        <taxon>Actinomycetota</taxon>
        <taxon>Actinomycetes</taxon>
        <taxon>Micrococcales</taxon>
        <taxon>Microbacteriaceae</taxon>
        <taxon>Herbiconiux</taxon>
    </lineage>
</organism>
<dbReference type="InterPro" id="IPR036867">
    <property type="entry name" value="R3H_dom_sf"/>
</dbReference>
<dbReference type="InterPro" id="IPR039247">
    <property type="entry name" value="KhpB"/>
</dbReference>
<dbReference type="Proteomes" id="UP001165586">
    <property type="component" value="Unassembled WGS sequence"/>
</dbReference>
<dbReference type="Gene3D" id="3.30.300.20">
    <property type="match status" value="1"/>
</dbReference>
<dbReference type="Gene3D" id="3.30.1370.50">
    <property type="entry name" value="R3H-like domain"/>
    <property type="match status" value="1"/>
</dbReference>
<dbReference type="GO" id="GO:0003677">
    <property type="term" value="F:DNA binding"/>
    <property type="evidence" value="ECO:0007669"/>
    <property type="project" value="UniProtKB-KW"/>
</dbReference>
<evidence type="ECO:0000313" key="3">
    <source>
        <dbReference type="EMBL" id="MCS5735375.1"/>
    </source>
</evidence>
<comment type="caution">
    <text evidence="3">The sequence shown here is derived from an EMBL/GenBank/DDBJ whole genome shotgun (WGS) entry which is preliminary data.</text>
</comment>
<feature type="domain" description="R3H" evidence="2">
    <location>
        <begin position="147"/>
        <end position="211"/>
    </location>
</feature>
<evidence type="ECO:0000259" key="2">
    <source>
        <dbReference type="PROSITE" id="PS51061"/>
    </source>
</evidence>
<dbReference type="RefSeq" id="WP_259540302.1">
    <property type="nucleotide sequence ID" value="NZ_JANLCJ010000006.1"/>
</dbReference>
<dbReference type="PANTHER" id="PTHR35800:SF1">
    <property type="entry name" value="RNA-BINDING PROTEIN KHPB"/>
    <property type="match status" value="1"/>
</dbReference>
<evidence type="ECO:0000313" key="4">
    <source>
        <dbReference type="Proteomes" id="UP001165586"/>
    </source>
</evidence>
<dbReference type="CDD" id="cd02644">
    <property type="entry name" value="R3H_jag"/>
    <property type="match status" value="1"/>
</dbReference>
<dbReference type="PANTHER" id="PTHR35800">
    <property type="entry name" value="PROTEIN JAG"/>
    <property type="match status" value="1"/>
</dbReference>
<dbReference type="EMBL" id="JANLCJ010000006">
    <property type="protein sequence ID" value="MCS5735375.1"/>
    <property type="molecule type" value="Genomic_DNA"/>
</dbReference>
<accession>A0ABT2H607</accession>
<gene>
    <name evidence="3" type="ORF">N1032_16635</name>
</gene>
<dbReference type="InterPro" id="IPR015946">
    <property type="entry name" value="KH_dom-like_a/b"/>
</dbReference>
<reference evidence="3" key="1">
    <citation type="submission" date="2022-08" db="EMBL/GenBank/DDBJ databases">
        <authorList>
            <person name="Deng Y."/>
            <person name="Han X.-F."/>
            <person name="Zhang Y.-Q."/>
        </authorList>
    </citation>
    <scope>NUCLEOTIDE SEQUENCE</scope>
    <source>
        <strain evidence="3">CPCC 203386</strain>
    </source>
</reference>
<proteinExistence type="predicted"/>
<dbReference type="SMART" id="SM00393">
    <property type="entry name" value="R3H"/>
    <property type="match status" value="1"/>
</dbReference>
<feature type="region of interest" description="Disordered" evidence="1">
    <location>
        <begin position="1"/>
        <end position="57"/>
    </location>
</feature>
<sequence length="211" mass="22001">MSDVTETTESVDVESVGAEAGVAESGAASVGAGESNAAASNAAESNAAESTDSPVTDAAQTRLDDEGDVAADYIEELLDICDLDGDIDIEVTDGRAYISVNASGESNLRILSRPDTVAALQELTRLAVQTSTGEFSRLILDVGGSREQRQRELEKLVDGAIAQIEAGSSSAHLEPMSSYERKLVHDIVASRGFASESEGEGRDRHTVVSPA</sequence>
<dbReference type="InterPro" id="IPR001374">
    <property type="entry name" value="R3H_dom"/>
</dbReference>
<dbReference type="Pfam" id="PF01424">
    <property type="entry name" value="R3H"/>
    <property type="match status" value="1"/>
</dbReference>
<dbReference type="SUPFAM" id="SSF82708">
    <property type="entry name" value="R3H domain"/>
    <property type="match status" value="1"/>
</dbReference>
<feature type="compositionally biased region" description="Polar residues" evidence="1">
    <location>
        <begin position="1"/>
        <end position="10"/>
    </location>
</feature>
<dbReference type="InterPro" id="IPR034079">
    <property type="entry name" value="R3H_KhpB"/>
</dbReference>
<feature type="compositionally biased region" description="Low complexity" evidence="1">
    <location>
        <begin position="13"/>
        <end position="50"/>
    </location>
</feature>
<keyword evidence="3" id="KW-0238">DNA-binding</keyword>
<name>A0ABT2H607_9MICO</name>
<keyword evidence="4" id="KW-1185">Reference proteome</keyword>
<dbReference type="PROSITE" id="PS51061">
    <property type="entry name" value="R3H"/>
    <property type="match status" value="1"/>
</dbReference>
<evidence type="ECO:0000256" key="1">
    <source>
        <dbReference type="SAM" id="MobiDB-lite"/>
    </source>
</evidence>